<comment type="caution">
    <text evidence="1">The sequence shown here is derived from an EMBL/GenBank/DDBJ whole genome shotgun (WGS) entry which is preliminary data.</text>
</comment>
<accession>A0ACB8CHU3</accession>
<organism evidence="1 2">
    <name type="scientific">Dermacentor silvarum</name>
    <name type="common">Tick</name>
    <dbReference type="NCBI Taxonomy" id="543639"/>
    <lineage>
        <taxon>Eukaryota</taxon>
        <taxon>Metazoa</taxon>
        <taxon>Ecdysozoa</taxon>
        <taxon>Arthropoda</taxon>
        <taxon>Chelicerata</taxon>
        <taxon>Arachnida</taxon>
        <taxon>Acari</taxon>
        <taxon>Parasitiformes</taxon>
        <taxon>Ixodida</taxon>
        <taxon>Ixodoidea</taxon>
        <taxon>Ixodidae</taxon>
        <taxon>Rhipicephalinae</taxon>
        <taxon>Dermacentor</taxon>
    </lineage>
</organism>
<name>A0ACB8CHU3_DERSI</name>
<evidence type="ECO:0000313" key="1">
    <source>
        <dbReference type="EMBL" id="KAH7942287.1"/>
    </source>
</evidence>
<reference evidence="1" key="1">
    <citation type="submission" date="2020-05" db="EMBL/GenBank/DDBJ databases">
        <title>Large-scale comparative analyses of tick genomes elucidate their genetic diversity and vector capacities.</title>
        <authorList>
            <person name="Jia N."/>
            <person name="Wang J."/>
            <person name="Shi W."/>
            <person name="Du L."/>
            <person name="Sun Y."/>
            <person name="Zhan W."/>
            <person name="Jiang J."/>
            <person name="Wang Q."/>
            <person name="Zhang B."/>
            <person name="Ji P."/>
            <person name="Sakyi L.B."/>
            <person name="Cui X."/>
            <person name="Yuan T."/>
            <person name="Jiang B."/>
            <person name="Yang W."/>
            <person name="Lam T.T.-Y."/>
            <person name="Chang Q."/>
            <person name="Ding S."/>
            <person name="Wang X."/>
            <person name="Zhu J."/>
            <person name="Ruan X."/>
            <person name="Zhao L."/>
            <person name="Wei J."/>
            <person name="Que T."/>
            <person name="Du C."/>
            <person name="Cheng J."/>
            <person name="Dai P."/>
            <person name="Han X."/>
            <person name="Huang E."/>
            <person name="Gao Y."/>
            <person name="Liu J."/>
            <person name="Shao H."/>
            <person name="Ye R."/>
            <person name="Li L."/>
            <person name="Wei W."/>
            <person name="Wang X."/>
            <person name="Wang C."/>
            <person name="Yang T."/>
            <person name="Huo Q."/>
            <person name="Li W."/>
            <person name="Guo W."/>
            <person name="Chen H."/>
            <person name="Zhou L."/>
            <person name="Ni X."/>
            <person name="Tian J."/>
            <person name="Zhou Y."/>
            <person name="Sheng Y."/>
            <person name="Liu T."/>
            <person name="Pan Y."/>
            <person name="Xia L."/>
            <person name="Li J."/>
            <person name="Zhao F."/>
            <person name="Cao W."/>
        </authorList>
    </citation>
    <scope>NUCLEOTIDE SEQUENCE</scope>
    <source>
        <strain evidence="1">Dsil-2018</strain>
    </source>
</reference>
<proteinExistence type="predicted"/>
<protein>
    <submittedName>
        <fullName evidence="1">Uncharacterized protein</fullName>
    </submittedName>
</protein>
<evidence type="ECO:0000313" key="2">
    <source>
        <dbReference type="Proteomes" id="UP000821865"/>
    </source>
</evidence>
<sequence length="672" mass="74555">MRGDDDNNGTDDNITPQVDNNNNTSRNRLTHPYSVFYILTSRFQTPNSKLKTPTGPVCSRRPIRCRSPTVVMDDASSSSSVPGAYRKPFRKGDQWPTEPPRAMDSMSSSPVAMFRIDGERLKNLIEQTAPKSVLIFGTGPFQRRVLAVTMLCLLVVALHNRVLMVLARPVVHWCRRPDEYLNVPLDEWKNASLPRRPDGSVSECTRYEPALLPPPRELTWLSVVVNRTEVPCDAPDFREPWDLVCGRRRPVLVALAASYLLGGVVVMPTAGHCADRVGRRPMLFGAVMVLALSSVATCLVRSLYAFVALRVVTGAAASVAEVTSTLILFEVTPRSGRTGFTTLAFCGLSVLGPFWLSMAARFTYDWRAVQASLALPAALLVPATFWMEESPRWLVVTWRFAEAERVVLWAARVNGLNVDELRPLFSEVVENVKNRHGFPANLPGPPSFWDLLRSSSIRSRSFIAFGCWFFALQAAVCLRPRGRMSGLAVAEVVMAYVMAPLLVLHYMLMKAWGRRRTLALSMTLVSVLTTALAVVIVQQNWFLFKLVMTVAMLVLTCVFATLFVYTAEVFPTVVRGAGYGGATICGRLGLLTAVVVRYLIRLDPLTKDVFALLAVSLGTFTFGLLALLLPETNVMRVPDTIQEAEQEEPVRVDSLLQILLRKRAGYTSQTKL</sequence>
<gene>
    <name evidence="1" type="ORF">HPB49_022668</name>
</gene>
<keyword evidence="2" id="KW-1185">Reference proteome</keyword>
<dbReference type="EMBL" id="CM023476">
    <property type="protein sequence ID" value="KAH7942287.1"/>
    <property type="molecule type" value="Genomic_DNA"/>
</dbReference>
<dbReference type="Proteomes" id="UP000821865">
    <property type="component" value="Chromosome 7"/>
</dbReference>